<keyword evidence="7" id="KW-0966">Cell projection</keyword>
<feature type="region of interest" description="Disordered" evidence="6">
    <location>
        <begin position="1"/>
        <end position="23"/>
    </location>
</feature>
<name>A0A1F6G9L6_9PROT</name>
<dbReference type="AlphaFoldDB" id="A0A1F6G9L6"/>
<keyword evidence="7" id="KW-0282">Flagellum</keyword>
<keyword evidence="7" id="KW-0969">Cilium</keyword>
<comment type="subcellular location">
    <subcellularLocation>
        <location evidence="1 4">Bacterial flagellum basal body</location>
    </subcellularLocation>
</comment>
<sequence length="95" mass="10437">MIKEIQGSAQVAQANRSSAKSTAKATVDQFAKIFDEVNQDQLQADQKIASMVTGKNRDIPGAMIAMEKADTSLKLLMAVRNKVVSAYEDMMRMQV</sequence>
<reference evidence="7 8" key="1">
    <citation type="journal article" date="2016" name="Nat. Commun.">
        <title>Thousands of microbial genomes shed light on interconnected biogeochemical processes in an aquifer system.</title>
        <authorList>
            <person name="Anantharaman K."/>
            <person name="Brown C.T."/>
            <person name="Hug L.A."/>
            <person name="Sharon I."/>
            <person name="Castelle C.J."/>
            <person name="Probst A.J."/>
            <person name="Thomas B.C."/>
            <person name="Singh A."/>
            <person name="Wilkins M.J."/>
            <person name="Karaoz U."/>
            <person name="Brodie E.L."/>
            <person name="Williams K.H."/>
            <person name="Hubbard S.S."/>
            <person name="Banfield J.F."/>
        </authorList>
    </citation>
    <scope>NUCLEOTIDE SEQUENCE [LARGE SCALE GENOMIC DNA]</scope>
</reference>
<dbReference type="GO" id="GO:0009425">
    <property type="term" value="C:bacterial-type flagellum basal body"/>
    <property type="evidence" value="ECO:0007669"/>
    <property type="project" value="UniProtKB-SubCell"/>
</dbReference>
<evidence type="ECO:0000256" key="4">
    <source>
        <dbReference type="HAMAP-Rule" id="MF_00724"/>
    </source>
</evidence>
<dbReference type="PRINTS" id="PR01006">
    <property type="entry name" value="FLGHOOKFLIE"/>
</dbReference>
<dbReference type="HAMAP" id="MF_00724">
    <property type="entry name" value="FliE"/>
    <property type="match status" value="1"/>
</dbReference>
<feature type="compositionally biased region" description="Polar residues" evidence="6">
    <location>
        <begin position="7"/>
        <end position="23"/>
    </location>
</feature>
<dbReference type="InterPro" id="IPR001624">
    <property type="entry name" value="FliE"/>
</dbReference>
<dbReference type="EMBL" id="MFNE01000035">
    <property type="protein sequence ID" value="OGG94768.1"/>
    <property type="molecule type" value="Genomic_DNA"/>
</dbReference>
<proteinExistence type="inferred from homology"/>
<accession>A0A1F6G9L6</accession>
<dbReference type="PANTHER" id="PTHR34653:SF1">
    <property type="entry name" value="FLAGELLAR HOOK-BASAL BODY COMPLEX PROTEIN FLIE"/>
    <property type="match status" value="1"/>
</dbReference>
<evidence type="ECO:0000313" key="8">
    <source>
        <dbReference type="Proteomes" id="UP000178449"/>
    </source>
</evidence>
<dbReference type="NCBIfam" id="TIGR00205">
    <property type="entry name" value="fliE"/>
    <property type="match status" value="1"/>
</dbReference>
<dbReference type="GO" id="GO:0071973">
    <property type="term" value="P:bacterial-type flagellum-dependent cell motility"/>
    <property type="evidence" value="ECO:0007669"/>
    <property type="project" value="InterPro"/>
</dbReference>
<evidence type="ECO:0000256" key="6">
    <source>
        <dbReference type="SAM" id="MobiDB-lite"/>
    </source>
</evidence>
<protein>
    <recommendedName>
        <fullName evidence="4 5">Flagellar hook-basal body complex protein FliE</fullName>
    </recommendedName>
</protein>
<evidence type="ECO:0000256" key="1">
    <source>
        <dbReference type="ARBA" id="ARBA00004117"/>
    </source>
</evidence>
<evidence type="ECO:0000313" key="7">
    <source>
        <dbReference type="EMBL" id="OGG94768.1"/>
    </source>
</evidence>
<dbReference type="GO" id="GO:0005198">
    <property type="term" value="F:structural molecule activity"/>
    <property type="evidence" value="ECO:0007669"/>
    <property type="project" value="UniProtKB-UniRule"/>
</dbReference>
<keyword evidence="3 4" id="KW-0975">Bacterial flagellum</keyword>
<dbReference type="GO" id="GO:0003774">
    <property type="term" value="F:cytoskeletal motor activity"/>
    <property type="evidence" value="ECO:0007669"/>
    <property type="project" value="InterPro"/>
</dbReference>
<evidence type="ECO:0000256" key="3">
    <source>
        <dbReference type="ARBA" id="ARBA00023143"/>
    </source>
</evidence>
<dbReference type="PANTHER" id="PTHR34653">
    <property type="match status" value="1"/>
</dbReference>
<comment type="caution">
    <text evidence="7">The sequence shown here is derived from an EMBL/GenBank/DDBJ whole genome shotgun (WGS) entry which is preliminary data.</text>
</comment>
<evidence type="ECO:0000256" key="5">
    <source>
        <dbReference type="NCBIfam" id="TIGR00205"/>
    </source>
</evidence>
<gene>
    <name evidence="4" type="primary">fliE</name>
    <name evidence="7" type="ORF">A2527_06105</name>
</gene>
<organism evidence="7 8">
    <name type="scientific">Candidatus Lambdaproteobacteria bacterium RIFOXYD2_FULL_50_16</name>
    <dbReference type="NCBI Taxonomy" id="1817772"/>
    <lineage>
        <taxon>Bacteria</taxon>
        <taxon>Pseudomonadati</taxon>
        <taxon>Pseudomonadota</taxon>
        <taxon>Candidatus Lambdaproteobacteria</taxon>
    </lineage>
</organism>
<dbReference type="Pfam" id="PF02049">
    <property type="entry name" value="FliE"/>
    <property type="match status" value="1"/>
</dbReference>
<dbReference type="STRING" id="1817772.A2527_06105"/>
<comment type="similarity">
    <text evidence="2 4">Belongs to the FliE family.</text>
</comment>
<evidence type="ECO:0000256" key="2">
    <source>
        <dbReference type="ARBA" id="ARBA00009272"/>
    </source>
</evidence>
<dbReference type="Proteomes" id="UP000178449">
    <property type="component" value="Unassembled WGS sequence"/>
</dbReference>